<dbReference type="GO" id="GO:0045944">
    <property type="term" value="P:positive regulation of transcription by RNA polymerase II"/>
    <property type="evidence" value="ECO:0007669"/>
    <property type="project" value="TreeGrafter"/>
</dbReference>
<keyword evidence="30" id="KW-0010">Activator</keyword>
<evidence type="ECO:0000313" key="44">
    <source>
        <dbReference type="Proteomes" id="UP000472277"/>
    </source>
</evidence>
<dbReference type="InterPro" id="IPR043136">
    <property type="entry name" value="B30.2/SPRY_sf"/>
</dbReference>
<dbReference type="SUPFAM" id="SSF52540">
    <property type="entry name" value="P-loop containing nucleoside triphosphate hydrolases"/>
    <property type="match status" value="1"/>
</dbReference>
<dbReference type="GO" id="GO:0005813">
    <property type="term" value="C:centrosome"/>
    <property type="evidence" value="ECO:0007669"/>
    <property type="project" value="UniProtKB-SubCell"/>
</dbReference>
<evidence type="ECO:0000256" key="13">
    <source>
        <dbReference type="ARBA" id="ARBA00022491"/>
    </source>
</evidence>
<dbReference type="Proteomes" id="UP000472277">
    <property type="component" value="Chromosome 33"/>
</dbReference>
<protein>
    <recommendedName>
        <fullName evidence="38">Heterogeneous nuclear ribonucleoprotein U</fullName>
    </recommendedName>
    <alternativeName>
        <fullName evidence="39">Scaffold-attachment factor A</fullName>
    </alternativeName>
</protein>
<dbReference type="InterPro" id="IPR013320">
    <property type="entry name" value="ConA-like_dom_sf"/>
</dbReference>
<keyword evidence="36" id="KW-0131">Cell cycle</keyword>
<proteinExistence type="predicted"/>
<keyword evidence="10" id="KW-0217">Developmental protein</keyword>
<reference evidence="43" key="2">
    <citation type="submission" date="2025-09" db="UniProtKB">
        <authorList>
            <consortium name="Ensembl"/>
        </authorList>
    </citation>
    <scope>IDENTIFICATION</scope>
</reference>
<feature type="compositionally biased region" description="Low complexity" evidence="40">
    <location>
        <begin position="39"/>
        <end position="48"/>
    </location>
</feature>
<dbReference type="Gene3D" id="1.10.720.30">
    <property type="entry name" value="SAP domain"/>
    <property type="match status" value="1"/>
</dbReference>
<keyword evidence="15" id="KW-0597">Phosphoprotein</keyword>
<keyword evidence="22" id="KW-0221">Differentiation</keyword>
<dbReference type="InterPro" id="IPR027417">
    <property type="entry name" value="P-loop_NTPase"/>
</dbReference>
<evidence type="ECO:0000256" key="33">
    <source>
        <dbReference type="ARBA" id="ARBA00023212"/>
    </source>
</evidence>
<feature type="region of interest" description="Disordered" evidence="40">
    <location>
        <begin position="174"/>
        <end position="195"/>
    </location>
</feature>
<keyword evidence="28" id="KW-0007">Acetylation</keyword>
<dbReference type="GO" id="GO:0006325">
    <property type="term" value="P:chromatin organization"/>
    <property type="evidence" value="ECO:0007669"/>
    <property type="project" value="UniProtKB-KW"/>
</dbReference>
<dbReference type="GO" id="GO:0003723">
    <property type="term" value="F:RNA binding"/>
    <property type="evidence" value="ECO:0007669"/>
    <property type="project" value="UniProtKB-ARBA"/>
</dbReference>
<feature type="compositionally biased region" description="Acidic residues" evidence="40">
    <location>
        <begin position="85"/>
        <end position="132"/>
    </location>
</feature>
<dbReference type="AlphaFoldDB" id="A0A674EQN6"/>
<evidence type="ECO:0000256" key="30">
    <source>
        <dbReference type="ARBA" id="ARBA00023159"/>
    </source>
</evidence>
<dbReference type="GO" id="GO:0009986">
    <property type="term" value="C:cell surface"/>
    <property type="evidence" value="ECO:0007669"/>
    <property type="project" value="UniProtKB-SubCell"/>
</dbReference>
<evidence type="ECO:0000256" key="8">
    <source>
        <dbReference type="ARBA" id="ARBA00004647"/>
    </source>
</evidence>
<keyword evidence="14" id="KW-1017">Isopeptide bond</keyword>
<evidence type="ECO:0000256" key="25">
    <source>
        <dbReference type="ARBA" id="ARBA00022843"/>
    </source>
</evidence>
<evidence type="ECO:0000256" key="10">
    <source>
        <dbReference type="ARBA" id="ARBA00022473"/>
    </source>
</evidence>
<evidence type="ECO:0000256" key="1">
    <source>
        <dbReference type="ARBA" id="ARBA00004109"/>
    </source>
</evidence>
<keyword evidence="34" id="KW-0539">Nucleus</keyword>
<dbReference type="Gene3D" id="2.60.120.920">
    <property type="match status" value="1"/>
</dbReference>
<evidence type="ECO:0000256" key="6">
    <source>
        <dbReference type="ARBA" id="ARBA00004463"/>
    </source>
</evidence>
<evidence type="ECO:0000256" key="9">
    <source>
        <dbReference type="ARBA" id="ARBA00022454"/>
    </source>
</evidence>
<comment type="subcellular location">
    <subcellularLocation>
        <location evidence="3">Cell surface</location>
    </subcellularLocation>
    <subcellularLocation>
        <location evidence="7">Chromosome</location>
        <location evidence="7">Centromere</location>
        <location evidence="7">Kinetochore</location>
    </subcellularLocation>
    <subcellularLocation>
        <location evidence="4">Cytoplasm</location>
        <location evidence="4">Cytoskeleton</location>
        <location evidence="4">Microtubule organizing center</location>
        <location evidence="4">Centrosome</location>
    </subcellularLocation>
    <subcellularLocation>
        <location evidence="8">Cytoplasm</location>
        <location evidence="8">Cytoskeleton</location>
        <location evidence="8">Spindle pole</location>
    </subcellularLocation>
    <subcellularLocation>
        <location evidence="6">Cytoplasmic granule</location>
    </subcellularLocation>
    <subcellularLocation>
        <location evidence="2">Midbody</location>
    </subcellularLocation>
    <subcellularLocation>
        <location evidence="1">Nucleus matrix</location>
    </subcellularLocation>
    <subcellularLocation>
        <location evidence="5">Nucleus speckle</location>
    </subcellularLocation>
</comment>
<evidence type="ECO:0000256" key="4">
    <source>
        <dbReference type="ARBA" id="ARBA00004300"/>
    </source>
</evidence>
<evidence type="ECO:0000256" key="39">
    <source>
        <dbReference type="ARBA" id="ARBA00083838"/>
    </source>
</evidence>
<dbReference type="PANTHER" id="PTHR12381">
    <property type="entry name" value="HETEROGENEOUS NUCLEAR RIBONUCLEOPROTEIN U FAMILY MEMBER"/>
    <property type="match status" value="1"/>
</dbReference>
<keyword evidence="18" id="KW-0747">Spliceosome</keyword>
<feature type="compositionally biased region" description="Basic and acidic residues" evidence="40">
    <location>
        <begin position="75"/>
        <end position="84"/>
    </location>
</feature>
<feature type="domain" description="SAP" evidence="42">
    <location>
        <begin position="6"/>
        <end position="40"/>
    </location>
</feature>
<dbReference type="Ensembl" id="ENSSTUT00000117846.1">
    <property type="protein sequence ID" value="ENSSTUP00000110062.1"/>
    <property type="gene ID" value="ENSSTUG00000048840.1"/>
</dbReference>
<dbReference type="PROSITE" id="PS50800">
    <property type="entry name" value="SAP"/>
    <property type="match status" value="1"/>
</dbReference>
<dbReference type="CDD" id="cd12884">
    <property type="entry name" value="SPRY_hnRNP"/>
    <property type="match status" value="1"/>
</dbReference>
<dbReference type="GO" id="GO:0051301">
    <property type="term" value="P:cell division"/>
    <property type="evidence" value="ECO:0007669"/>
    <property type="project" value="UniProtKB-KW"/>
</dbReference>
<dbReference type="FunFam" id="2.60.120.920:FF:000006">
    <property type="entry name" value="heterogeneous nuclear ribonucleoprotein U isoform X1"/>
    <property type="match status" value="1"/>
</dbReference>
<evidence type="ECO:0000256" key="19">
    <source>
        <dbReference type="ARBA" id="ARBA00022741"/>
    </source>
</evidence>
<evidence type="ECO:0000256" key="15">
    <source>
        <dbReference type="ARBA" id="ARBA00022553"/>
    </source>
</evidence>
<evidence type="ECO:0000256" key="2">
    <source>
        <dbReference type="ARBA" id="ARBA00004214"/>
    </source>
</evidence>
<feature type="region of interest" description="Disordered" evidence="40">
    <location>
        <begin position="582"/>
        <end position="671"/>
    </location>
</feature>
<dbReference type="Pfam" id="PF00622">
    <property type="entry name" value="SPRY"/>
    <property type="match status" value="1"/>
</dbReference>
<dbReference type="InterPro" id="IPR003034">
    <property type="entry name" value="SAP_dom"/>
</dbReference>
<name>A0A674EQN6_SALTR</name>
<evidence type="ECO:0000256" key="29">
    <source>
        <dbReference type="ARBA" id="ARBA00023015"/>
    </source>
</evidence>
<feature type="compositionally biased region" description="Basic and acidic residues" evidence="40">
    <location>
        <begin position="582"/>
        <end position="593"/>
    </location>
</feature>
<evidence type="ECO:0000256" key="23">
    <source>
        <dbReference type="ARBA" id="ARBA00022838"/>
    </source>
</evidence>
<keyword evidence="37" id="KW-0137">Centromere</keyword>
<keyword evidence="11" id="KW-0488">Methylation</keyword>
<keyword evidence="32" id="KW-0508">mRNA splicing</keyword>
<keyword evidence="25" id="KW-0832">Ubl conjugation</keyword>
<evidence type="ECO:0000256" key="36">
    <source>
        <dbReference type="ARBA" id="ARBA00023306"/>
    </source>
</evidence>
<evidence type="ECO:0000313" key="43">
    <source>
        <dbReference type="Ensembl" id="ENSSTUP00000110062.1"/>
    </source>
</evidence>
<dbReference type="SMART" id="SM00449">
    <property type="entry name" value="SPRY"/>
    <property type="match status" value="1"/>
</dbReference>
<dbReference type="InterPro" id="IPR003877">
    <property type="entry name" value="SPRY_dom"/>
</dbReference>
<keyword evidence="23" id="KW-0995">Kinetochore</keyword>
<feature type="compositionally biased region" description="Gly residues" evidence="40">
    <location>
        <begin position="49"/>
        <end position="59"/>
    </location>
</feature>
<dbReference type="FunFam" id="3.40.50.300:FF:000376">
    <property type="entry name" value="Putative heterogeneous nuclear ribonucleoprotein U"/>
    <property type="match status" value="1"/>
</dbReference>
<dbReference type="FunFam" id="1.10.720.30:FF:000004">
    <property type="entry name" value="heterogeneous nuclear ribonucleoprotein U isoform X1"/>
    <property type="match status" value="1"/>
</dbReference>
<keyword evidence="13" id="KW-0678">Repressor</keyword>
<evidence type="ECO:0000256" key="3">
    <source>
        <dbReference type="ARBA" id="ARBA00004241"/>
    </source>
</evidence>
<keyword evidence="35" id="KW-0687">Ribonucleoprotein</keyword>
<dbReference type="SMART" id="SM00513">
    <property type="entry name" value="SAP"/>
    <property type="match status" value="1"/>
</dbReference>
<keyword evidence="21" id="KW-0498">Mitosis</keyword>
<evidence type="ECO:0000256" key="27">
    <source>
        <dbReference type="ARBA" id="ARBA00022934"/>
    </source>
</evidence>
<evidence type="ECO:0000256" key="22">
    <source>
        <dbReference type="ARBA" id="ARBA00022782"/>
    </source>
</evidence>
<feature type="domain" description="B30.2/SPRY" evidence="41">
    <location>
        <begin position="179"/>
        <end position="374"/>
    </location>
</feature>
<evidence type="ECO:0000256" key="21">
    <source>
        <dbReference type="ARBA" id="ARBA00022776"/>
    </source>
</evidence>
<evidence type="ECO:0000256" key="5">
    <source>
        <dbReference type="ARBA" id="ARBA00004324"/>
    </source>
</evidence>
<dbReference type="GO" id="GO:0000776">
    <property type="term" value="C:kinetochore"/>
    <property type="evidence" value="ECO:0007669"/>
    <property type="project" value="UniProtKB-KW"/>
</dbReference>
<evidence type="ECO:0000256" key="12">
    <source>
        <dbReference type="ARBA" id="ARBA00022490"/>
    </source>
</evidence>
<keyword evidence="24" id="KW-0067">ATP-binding</keyword>
<dbReference type="GO" id="GO:0016363">
    <property type="term" value="C:nuclear matrix"/>
    <property type="evidence" value="ECO:0007669"/>
    <property type="project" value="UniProtKB-SubCell"/>
</dbReference>
<evidence type="ECO:0000256" key="32">
    <source>
        <dbReference type="ARBA" id="ARBA00023187"/>
    </source>
</evidence>
<dbReference type="GeneTree" id="ENSGT00940000156546"/>
<feature type="region of interest" description="Disordered" evidence="40">
    <location>
        <begin position="39"/>
        <end position="162"/>
    </location>
</feature>
<evidence type="ECO:0000256" key="26">
    <source>
        <dbReference type="ARBA" id="ARBA00022853"/>
    </source>
</evidence>
<evidence type="ECO:0000256" key="14">
    <source>
        <dbReference type="ARBA" id="ARBA00022499"/>
    </source>
</evidence>
<keyword evidence="20" id="KW-0013">ADP-ribosylation</keyword>
<keyword evidence="27" id="KW-0164">Citrullination</keyword>
<evidence type="ECO:0000256" key="18">
    <source>
        <dbReference type="ARBA" id="ARBA00022728"/>
    </source>
</evidence>
<evidence type="ECO:0000256" key="20">
    <source>
        <dbReference type="ARBA" id="ARBA00022765"/>
    </source>
</evidence>
<dbReference type="PROSITE" id="PS50188">
    <property type="entry name" value="B302_SPRY"/>
    <property type="match status" value="1"/>
</dbReference>
<dbReference type="SUPFAM" id="SSF68906">
    <property type="entry name" value="SAP domain"/>
    <property type="match status" value="1"/>
</dbReference>
<dbReference type="GO" id="GO:0030154">
    <property type="term" value="P:cell differentiation"/>
    <property type="evidence" value="ECO:0007669"/>
    <property type="project" value="UniProtKB-KW"/>
</dbReference>
<dbReference type="GO" id="GO:0000380">
    <property type="term" value="P:alternative mRNA splicing, via spliceosome"/>
    <property type="evidence" value="ECO:0007669"/>
    <property type="project" value="TreeGrafter"/>
</dbReference>
<evidence type="ECO:0000256" key="37">
    <source>
        <dbReference type="ARBA" id="ARBA00023328"/>
    </source>
</evidence>
<reference evidence="43" key="1">
    <citation type="submission" date="2025-08" db="UniProtKB">
        <authorList>
            <consortium name="Ensembl"/>
        </authorList>
    </citation>
    <scope>IDENTIFICATION</scope>
</reference>
<dbReference type="GO" id="GO:0030496">
    <property type="term" value="C:midbody"/>
    <property type="evidence" value="ECO:0007669"/>
    <property type="project" value="UniProtKB-SubCell"/>
</dbReference>
<dbReference type="GO" id="GO:0005681">
    <property type="term" value="C:spliceosomal complex"/>
    <property type="evidence" value="ECO:0007669"/>
    <property type="project" value="UniProtKB-KW"/>
</dbReference>
<dbReference type="InterPro" id="IPR036361">
    <property type="entry name" value="SAP_dom_sf"/>
</dbReference>
<evidence type="ECO:0000256" key="16">
    <source>
        <dbReference type="ARBA" id="ARBA00022618"/>
    </source>
</evidence>
<evidence type="ECO:0000259" key="42">
    <source>
        <dbReference type="PROSITE" id="PS50800"/>
    </source>
</evidence>
<feature type="compositionally biased region" description="Basic and acidic residues" evidence="40">
    <location>
        <begin position="139"/>
        <end position="153"/>
    </location>
</feature>
<keyword evidence="44" id="KW-1185">Reference proteome</keyword>
<sequence length="671" mass="73588">MSSINVKKLKVNELKDELKKRQLSDKGLKADLMDRLQAALNEEAPAGGAEAGENGGQGEGAERMEADGVEDEDRSEGKAEKECANIDDDMGEEEDAGVDMDKSDEDEDALLKEEEEDDDDEEEMDKFDDDDAALGTLPREGDADKDTSAEQKNKKGVKRRREEHGRGYFEFIEESKYSRAKSPQPPLEEEDEEFDDSTVCLDTYNSDLHFKVSRDRYSASSLTMESFAYLWAGGRASYGVAQGKACFEMKIIEKIPVKHISSKGMDIHEVLVGWSLANGTLLLEEEHSYAFSAKGKKTTNCVTEDFGECFDENDVVGCLINFEGSEVELSFSKNGQDLGVAFKVDKASLDGRPLLPHVLCHNCAVEFNFGQREAPLFVPPAGYSFLQQVPVGKRVRGPKGPDTKDDCEVIVMVGLPGAGKTAWVTKHTQEHPGKYNILGTNTILEKMMIASLKRQMKDVTKLTAISQRAPLFLGKFIEIAARKKRNYILDQTNVSAPAQRRKMCLFAGFQRKAVVVCPTDDNYKQRTQKKAETDGKDVPEHAVLKMKGIYTLPEPGDCFSEVSFVELQKDEASKLLDLYKEESRSALPPEKKANQGGTPPKRGGGFSNRGNFNRGSGGMPSRGGGPRGGPGRGNMGGNRGGNMHRGSMTRGGGGGGRGRGDNRGNFTQVGH</sequence>
<organism evidence="43 44">
    <name type="scientific">Salmo trutta</name>
    <name type="common">Brown trout</name>
    <dbReference type="NCBI Taxonomy" id="8032"/>
    <lineage>
        <taxon>Eukaryota</taxon>
        <taxon>Metazoa</taxon>
        <taxon>Chordata</taxon>
        <taxon>Craniata</taxon>
        <taxon>Vertebrata</taxon>
        <taxon>Euteleostomi</taxon>
        <taxon>Actinopterygii</taxon>
        <taxon>Neopterygii</taxon>
        <taxon>Teleostei</taxon>
        <taxon>Protacanthopterygii</taxon>
        <taxon>Salmoniformes</taxon>
        <taxon>Salmonidae</taxon>
        <taxon>Salmoninae</taxon>
        <taxon>Salmo</taxon>
    </lineage>
</organism>
<dbReference type="Pfam" id="PF02037">
    <property type="entry name" value="SAP"/>
    <property type="match status" value="1"/>
</dbReference>
<keyword evidence="29" id="KW-0805">Transcription regulation</keyword>
<dbReference type="InterPro" id="IPR001870">
    <property type="entry name" value="B30.2/SPRY"/>
</dbReference>
<keyword evidence="31" id="KW-0804">Transcription</keyword>
<keyword evidence="12" id="KW-0963">Cytoplasm</keyword>
<keyword evidence="26" id="KW-0156">Chromatin regulator</keyword>
<keyword evidence="16" id="KW-0132">Cell division</keyword>
<keyword evidence="17" id="KW-0507">mRNA processing</keyword>
<dbReference type="PANTHER" id="PTHR12381:SF11">
    <property type="entry name" value="HETEROGENEOUS NUCLEAR RIBONUCLEOPROTEIN U"/>
    <property type="match status" value="1"/>
</dbReference>
<dbReference type="GO" id="GO:0000922">
    <property type="term" value="C:spindle pole"/>
    <property type="evidence" value="ECO:0007669"/>
    <property type="project" value="UniProtKB-SubCell"/>
</dbReference>
<dbReference type="SUPFAM" id="SSF49899">
    <property type="entry name" value="Concanavalin A-like lectins/glucanases"/>
    <property type="match status" value="1"/>
</dbReference>
<evidence type="ECO:0000256" key="31">
    <source>
        <dbReference type="ARBA" id="ARBA00023163"/>
    </source>
</evidence>
<evidence type="ECO:0000256" key="24">
    <source>
        <dbReference type="ARBA" id="ARBA00022840"/>
    </source>
</evidence>
<accession>A0A674EQN6</accession>
<dbReference type="Pfam" id="PF13671">
    <property type="entry name" value="AAA_33"/>
    <property type="match status" value="1"/>
</dbReference>
<dbReference type="Gene3D" id="3.40.50.300">
    <property type="entry name" value="P-loop containing nucleotide triphosphate hydrolases"/>
    <property type="match status" value="1"/>
</dbReference>
<evidence type="ECO:0000259" key="41">
    <source>
        <dbReference type="PROSITE" id="PS50188"/>
    </source>
</evidence>
<feature type="compositionally biased region" description="Gly residues" evidence="40">
    <location>
        <begin position="615"/>
        <end position="640"/>
    </location>
</feature>
<evidence type="ECO:0000256" key="40">
    <source>
        <dbReference type="SAM" id="MobiDB-lite"/>
    </source>
</evidence>
<keyword evidence="9" id="KW-0158">Chromosome</keyword>
<evidence type="ECO:0000256" key="17">
    <source>
        <dbReference type="ARBA" id="ARBA00022664"/>
    </source>
</evidence>
<dbReference type="GO" id="GO:0016607">
    <property type="term" value="C:nuclear speck"/>
    <property type="evidence" value="ECO:0007669"/>
    <property type="project" value="UniProtKB-SubCell"/>
</dbReference>
<evidence type="ECO:0000256" key="11">
    <source>
        <dbReference type="ARBA" id="ARBA00022481"/>
    </source>
</evidence>
<evidence type="ECO:0000256" key="7">
    <source>
        <dbReference type="ARBA" id="ARBA00004629"/>
    </source>
</evidence>
<dbReference type="GO" id="GO:1990841">
    <property type="term" value="F:promoter-specific chromatin binding"/>
    <property type="evidence" value="ECO:0007669"/>
    <property type="project" value="TreeGrafter"/>
</dbReference>
<keyword evidence="19" id="KW-0547">Nucleotide-binding</keyword>
<evidence type="ECO:0000256" key="38">
    <source>
        <dbReference type="ARBA" id="ARBA00073300"/>
    </source>
</evidence>
<evidence type="ECO:0000256" key="34">
    <source>
        <dbReference type="ARBA" id="ARBA00023242"/>
    </source>
</evidence>
<evidence type="ECO:0000256" key="35">
    <source>
        <dbReference type="ARBA" id="ARBA00023274"/>
    </source>
</evidence>
<evidence type="ECO:0000256" key="28">
    <source>
        <dbReference type="ARBA" id="ARBA00022990"/>
    </source>
</evidence>
<keyword evidence="33" id="KW-0206">Cytoskeleton</keyword>
<dbReference type="InterPro" id="IPR035778">
    <property type="entry name" value="SPRY_hnRNP_U"/>
</dbReference>
<dbReference type="GO" id="GO:0005524">
    <property type="term" value="F:ATP binding"/>
    <property type="evidence" value="ECO:0007669"/>
    <property type="project" value="UniProtKB-KW"/>
</dbReference>
<gene>
    <name evidence="43" type="primary">HNRNPU</name>
</gene>